<organism evidence="1">
    <name type="scientific">marine sediment metagenome</name>
    <dbReference type="NCBI Taxonomy" id="412755"/>
    <lineage>
        <taxon>unclassified sequences</taxon>
        <taxon>metagenomes</taxon>
        <taxon>ecological metagenomes</taxon>
    </lineage>
</organism>
<feature type="non-terminal residue" evidence="1">
    <location>
        <position position="79"/>
    </location>
</feature>
<proteinExistence type="predicted"/>
<name>A0A0F8YQT9_9ZZZZ</name>
<gene>
    <name evidence="1" type="ORF">LCGC14_2789680</name>
</gene>
<protein>
    <submittedName>
        <fullName evidence="1">Uncharacterized protein</fullName>
    </submittedName>
</protein>
<dbReference type="AlphaFoldDB" id="A0A0F8YQT9"/>
<evidence type="ECO:0000313" key="1">
    <source>
        <dbReference type="EMBL" id="KKK83803.1"/>
    </source>
</evidence>
<reference evidence="1" key="1">
    <citation type="journal article" date="2015" name="Nature">
        <title>Complex archaea that bridge the gap between prokaryotes and eukaryotes.</title>
        <authorList>
            <person name="Spang A."/>
            <person name="Saw J.H."/>
            <person name="Jorgensen S.L."/>
            <person name="Zaremba-Niedzwiedzka K."/>
            <person name="Martijn J."/>
            <person name="Lind A.E."/>
            <person name="van Eijk R."/>
            <person name="Schleper C."/>
            <person name="Guy L."/>
            <person name="Ettema T.J."/>
        </authorList>
    </citation>
    <scope>NUCLEOTIDE SEQUENCE</scope>
</reference>
<dbReference type="EMBL" id="LAZR01052058">
    <property type="protein sequence ID" value="KKK83803.1"/>
    <property type="molecule type" value="Genomic_DNA"/>
</dbReference>
<accession>A0A0F8YQT9</accession>
<sequence length="79" mass="8728">MSDSVEVISAQHVAERWEQWCGDTPWSRAMREWAALGGKVIWWGGVPQSVSAIPLCFVLIDAAGSEMPDNSRLKDIRAA</sequence>
<comment type="caution">
    <text evidence="1">The sequence shown here is derived from an EMBL/GenBank/DDBJ whole genome shotgun (WGS) entry which is preliminary data.</text>
</comment>